<dbReference type="SUPFAM" id="SSF50985">
    <property type="entry name" value="RCC1/BLIP-II"/>
    <property type="match status" value="1"/>
</dbReference>
<dbReference type="InterPro" id="IPR051997">
    <property type="entry name" value="STK_NEK"/>
</dbReference>
<gene>
    <name evidence="14" type="ORF">HAZT_HAZT010765</name>
</gene>
<keyword evidence="10" id="KW-0418">Kinase</keyword>
<dbReference type="GO" id="GO:0046872">
    <property type="term" value="F:metal ion binding"/>
    <property type="evidence" value="ECO:0007669"/>
    <property type="project" value="UniProtKB-KW"/>
</dbReference>
<keyword evidence="12" id="KW-0460">Magnesium</keyword>
<comment type="cofactor">
    <cofactor evidence="1">
        <name>Mg(2+)</name>
        <dbReference type="ChEBI" id="CHEBI:18420"/>
    </cofactor>
</comment>
<evidence type="ECO:0000256" key="8">
    <source>
        <dbReference type="ARBA" id="ARBA00022723"/>
    </source>
</evidence>
<evidence type="ECO:0000256" key="4">
    <source>
        <dbReference type="ARBA" id="ARBA00012513"/>
    </source>
</evidence>
<dbReference type="GO" id="GO:0004674">
    <property type="term" value="F:protein serine/threonine kinase activity"/>
    <property type="evidence" value="ECO:0007669"/>
    <property type="project" value="UniProtKB-KW"/>
</dbReference>
<keyword evidence="10" id="KW-0808">Transferase</keyword>
<dbReference type="PANTHER" id="PTHR44535:SF5">
    <property type="entry name" value="PROTEIN KINASE DOMAIN-CONTAINING PROTEIN"/>
    <property type="match status" value="1"/>
</dbReference>
<evidence type="ECO:0000256" key="12">
    <source>
        <dbReference type="ARBA" id="ARBA00022842"/>
    </source>
</evidence>
<evidence type="ECO:0000256" key="13">
    <source>
        <dbReference type="PROSITE-ProRule" id="PRU00235"/>
    </source>
</evidence>
<feature type="repeat" description="RCC1" evidence="13">
    <location>
        <begin position="53"/>
        <end position="104"/>
    </location>
</feature>
<evidence type="ECO:0000256" key="2">
    <source>
        <dbReference type="ARBA" id="ARBA00004496"/>
    </source>
</evidence>
<evidence type="ECO:0000256" key="3">
    <source>
        <dbReference type="ARBA" id="ARBA00010886"/>
    </source>
</evidence>
<reference evidence="14" key="2">
    <citation type="journal article" date="2018" name="Environ. Sci. Technol.">
        <title>The Toxicogenome of Hyalella azteca: A Model for Sediment Ecotoxicology and Evolutionary Toxicology.</title>
        <authorList>
            <person name="Poynton H.C."/>
            <person name="Hasenbein S."/>
            <person name="Benoit J.B."/>
            <person name="Sepulveda M.S."/>
            <person name="Poelchau M.F."/>
            <person name="Hughes D.S.T."/>
            <person name="Murali S.C."/>
            <person name="Chen S."/>
            <person name="Glastad K.M."/>
            <person name="Goodisman M.A.D."/>
            <person name="Werren J.H."/>
            <person name="Vineis J.H."/>
            <person name="Bowen J.L."/>
            <person name="Friedrich M."/>
            <person name="Jones J."/>
            <person name="Robertson H.M."/>
            <person name="Feyereisen R."/>
            <person name="Mechler-Hickson A."/>
            <person name="Mathers N."/>
            <person name="Lee C.E."/>
            <person name="Colbourne J.K."/>
            <person name="Biales A."/>
            <person name="Johnston J.S."/>
            <person name="Wellborn G.A."/>
            <person name="Rosendale A.J."/>
            <person name="Cridge A.G."/>
            <person name="Munoz-Torres M.C."/>
            <person name="Bain P.A."/>
            <person name="Manny A.R."/>
            <person name="Major K.M."/>
            <person name="Lambert F.N."/>
            <person name="Vulpe C.D."/>
            <person name="Tuck P."/>
            <person name="Blalock B.J."/>
            <person name="Lin Y.Y."/>
            <person name="Smith M.E."/>
            <person name="Ochoa-Acuna H."/>
            <person name="Chen M.M."/>
            <person name="Childers C.P."/>
            <person name="Qu J."/>
            <person name="Dugan S."/>
            <person name="Lee S.L."/>
            <person name="Chao H."/>
            <person name="Dinh H."/>
            <person name="Han Y."/>
            <person name="Doddapaneni H."/>
            <person name="Worley K.C."/>
            <person name="Muzny D.M."/>
            <person name="Gibbs R.A."/>
            <person name="Richards S."/>
        </authorList>
    </citation>
    <scope>NUCLEOTIDE SEQUENCE</scope>
    <source>
        <strain evidence="14">HAZT.00-mixed</strain>
        <tissue evidence="14">Whole organism</tissue>
    </source>
</reference>
<sequence>MVYTWGEGKRGQLGHGVLEAWRGVPAVVEALRGKTMTRVVAGDGFSVFASDNGIIMTCGDGTTGCLGHDDWNSSAKPKLVEKLLSVDVAGLSCGQQHVVVVGSEGDVYSWGKGQSGRLGQGNEEDWLVLALAASRRYDPVWCFFLRKFCVPREVEVPGDAVMTNVRCGGDGTILISDQGLMYACGNNAHNKLGLSDAGGLFNIKQKVPYS</sequence>
<keyword evidence="11" id="KW-0067">ATP-binding</keyword>
<protein>
    <recommendedName>
        <fullName evidence="4">non-specific serine/threonine protein kinase</fullName>
        <ecNumber evidence="4">2.7.11.1</ecNumber>
    </recommendedName>
</protein>
<comment type="similarity">
    <text evidence="3">Belongs to the protein kinase superfamily. NEK Ser/Thr protein kinase family. NIMA subfamily.</text>
</comment>
<feature type="repeat" description="RCC1" evidence="13">
    <location>
        <begin position="105"/>
        <end position="178"/>
    </location>
</feature>
<dbReference type="InterPro" id="IPR009091">
    <property type="entry name" value="RCC1/BLIP-II"/>
</dbReference>
<organism evidence="14">
    <name type="scientific">Hyalella azteca</name>
    <name type="common">Amphipod</name>
    <dbReference type="NCBI Taxonomy" id="294128"/>
    <lineage>
        <taxon>Eukaryota</taxon>
        <taxon>Metazoa</taxon>
        <taxon>Ecdysozoa</taxon>
        <taxon>Arthropoda</taxon>
        <taxon>Crustacea</taxon>
        <taxon>Multicrustacea</taxon>
        <taxon>Malacostraca</taxon>
        <taxon>Eumalacostraca</taxon>
        <taxon>Peracarida</taxon>
        <taxon>Amphipoda</taxon>
        <taxon>Senticaudata</taxon>
        <taxon>Talitrida</taxon>
        <taxon>Talitroidea</taxon>
        <taxon>Hyalellidae</taxon>
        <taxon>Hyalella</taxon>
    </lineage>
</organism>
<dbReference type="EMBL" id="JQDR03007201">
    <property type="protein sequence ID" value="KAA0198977.1"/>
    <property type="molecule type" value="Genomic_DNA"/>
</dbReference>
<keyword evidence="9" id="KW-0547">Nucleotide-binding</keyword>
<dbReference type="Gene3D" id="2.130.10.30">
    <property type="entry name" value="Regulator of chromosome condensation 1/beta-lactamase-inhibitor protein II"/>
    <property type="match status" value="1"/>
</dbReference>
<dbReference type="PANTHER" id="PTHR44535">
    <property type="entry name" value="PROTEIN CBG16200"/>
    <property type="match status" value="1"/>
</dbReference>
<keyword evidence="8" id="KW-0479">Metal-binding</keyword>
<dbReference type="InterPro" id="IPR000408">
    <property type="entry name" value="Reg_chr_condens"/>
</dbReference>
<evidence type="ECO:0000256" key="10">
    <source>
        <dbReference type="ARBA" id="ARBA00022777"/>
    </source>
</evidence>
<evidence type="ECO:0000256" key="5">
    <source>
        <dbReference type="ARBA" id="ARBA00022490"/>
    </source>
</evidence>
<dbReference type="EC" id="2.7.11.1" evidence="4"/>
<evidence type="ECO:0000256" key="11">
    <source>
        <dbReference type="ARBA" id="ARBA00022840"/>
    </source>
</evidence>
<dbReference type="PRINTS" id="PR00633">
    <property type="entry name" value="RCCNDNSATION"/>
</dbReference>
<dbReference type="PROSITE" id="PS50012">
    <property type="entry name" value="RCC1_3"/>
    <property type="match status" value="3"/>
</dbReference>
<keyword evidence="7" id="KW-0597">Phosphoprotein</keyword>
<proteinExistence type="inferred from homology"/>
<comment type="subcellular location">
    <subcellularLocation>
        <location evidence="2">Cytoplasm</location>
    </subcellularLocation>
</comment>
<evidence type="ECO:0000313" key="14">
    <source>
        <dbReference type="EMBL" id="KAA0198977.1"/>
    </source>
</evidence>
<evidence type="ECO:0000256" key="1">
    <source>
        <dbReference type="ARBA" id="ARBA00001946"/>
    </source>
</evidence>
<dbReference type="OrthoDB" id="248923at2759"/>
<feature type="repeat" description="RCC1" evidence="13">
    <location>
        <begin position="1"/>
        <end position="52"/>
    </location>
</feature>
<keyword evidence="5" id="KW-0963">Cytoplasm</keyword>
<dbReference type="GO" id="GO:0005524">
    <property type="term" value="F:ATP binding"/>
    <property type="evidence" value="ECO:0007669"/>
    <property type="project" value="UniProtKB-KW"/>
</dbReference>
<dbReference type="GO" id="GO:0005737">
    <property type="term" value="C:cytoplasm"/>
    <property type="evidence" value="ECO:0007669"/>
    <property type="project" value="UniProtKB-SubCell"/>
</dbReference>
<dbReference type="Proteomes" id="UP000711488">
    <property type="component" value="Unassembled WGS sequence"/>
</dbReference>
<name>A0A6A0H3Y8_HYAAZ</name>
<evidence type="ECO:0000256" key="6">
    <source>
        <dbReference type="ARBA" id="ARBA00022527"/>
    </source>
</evidence>
<keyword evidence="6" id="KW-0723">Serine/threonine-protein kinase</keyword>
<reference evidence="14" key="1">
    <citation type="submission" date="2014-08" db="EMBL/GenBank/DDBJ databases">
        <authorList>
            <person name="Murali S."/>
            <person name="Richards S."/>
            <person name="Bandaranaike D."/>
            <person name="Bellair M."/>
            <person name="Blankenburg K."/>
            <person name="Chao H."/>
            <person name="Dinh H."/>
            <person name="Doddapaneni H."/>
            <person name="Dugan-Rocha S."/>
            <person name="Elkadiri S."/>
            <person name="Gnanaolivu R."/>
            <person name="Hughes D."/>
            <person name="Lee S."/>
            <person name="Li M."/>
            <person name="Ming W."/>
            <person name="Munidasa M."/>
            <person name="Muniz J."/>
            <person name="Nguyen L."/>
            <person name="Osuji N."/>
            <person name="Pu L.-L."/>
            <person name="Puazo M."/>
            <person name="Skinner E."/>
            <person name="Qu C."/>
            <person name="Quiroz J."/>
            <person name="Raj R."/>
            <person name="Weissenberger G."/>
            <person name="Xin Y."/>
            <person name="Zou X."/>
            <person name="Han Y."/>
            <person name="Worley K."/>
            <person name="Muzny D."/>
            <person name="Gibbs R."/>
        </authorList>
    </citation>
    <scope>NUCLEOTIDE SEQUENCE</scope>
    <source>
        <strain evidence="14">HAZT.00-mixed</strain>
        <tissue evidence="14">Whole organism</tissue>
    </source>
</reference>
<comment type="caution">
    <text evidence="14">The sequence shown here is derived from an EMBL/GenBank/DDBJ whole genome shotgun (WGS) entry which is preliminary data.</text>
</comment>
<reference evidence="14" key="3">
    <citation type="submission" date="2019-06" db="EMBL/GenBank/DDBJ databases">
        <authorList>
            <person name="Poynton C."/>
            <person name="Hasenbein S."/>
            <person name="Benoit J.B."/>
            <person name="Sepulveda M.S."/>
            <person name="Poelchau M.F."/>
            <person name="Murali S.C."/>
            <person name="Chen S."/>
            <person name="Glastad K.M."/>
            <person name="Werren J.H."/>
            <person name="Vineis J.H."/>
            <person name="Bowen J.L."/>
            <person name="Friedrich M."/>
            <person name="Jones J."/>
            <person name="Robertson H.M."/>
            <person name="Feyereisen R."/>
            <person name="Mechler-Hickson A."/>
            <person name="Mathers N."/>
            <person name="Lee C.E."/>
            <person name="Colbourne J.K."/>
            <person name="Biales A."/>
            <person name="Johnston J.S."/>
            <person name="Wellborn G.A."/>
            <person name="Rosendale A.J."/>
            <person name="Cridge A.G."/>
            <person name="Munoz-Torres M.C."/>
            <person name="Bain P.A."/>
            <person name="Manny A.R."/>
            <person name="Major K.M."/>
            <person name="Lambert F.N."/>
            <person name="Vulpe C.D."/>
            <person name="Tuck P."/>
            <person name="Blalock B.J."/>
            <person name="Lin Y.-Y."/>
            <person name="Smith M.E."/>
            <person name="Ochoa-Acuna H."/>
            <person name="Chen M.-J.M."/>
            <person name="Childers C.P."/>
            <person name="Qu J."/>
            <person name="Dugan S."/>
            <person name="Lee S.L."/>
            <person name="Chao H."/>
            <person name="Dinh H."/>
            <person name="Han Y."/>
            <person name="Doddapaneni H."/>
            <person name="Worley K.C."/>
            <person name="Muzny D.M."/>
            <person name="Gibbs R.A."/>
            <person name="Richards S."/>
        </authorList>
    </citation>
    <scope>NUCLEOTIDE SEQUENCE</scope>
    <source>
        <strain evidence="14">HAZT.00-mixed</strain>
        <tissue evidence="14">Whole organism</tissue>
    </source>
</reference>
<evidence type="ECO:0000256" key="9">
    <source>
        <dbReference type="ARBA" id="ARBA00022741"/>
    </source>
</evidence>
<dbReference type="AlphaFoldDB" id="A0A6A0H3Y8"/>
<evidence type="ECO:0000256" key="7">
    <source>
        <dbReference type="ARBA" id="ARBA00022553"/>
    </source>
</evidence>
<accession>A0A6A0H3Y8</accession>
<dbReference type="Pfam" id="PF00415">
    <property type="entry name" value="RCC1"/>
    <property type="match status" value="3"/>
</dbReference>